<sequence>MGRTANGRHRSRRRLPWSRSNPDAEPQAMPGSCRRRRRCFSRKDEAGMRIGVRKGKWPLPGTDAPRPAAEWDALVLGADEFGTWLFSGEGEVHRKADGTSVVLPSDGVQLLPRTGWWAAWWWRDDRWISVDICTPPTLGESGWSYTDLELDLARLADGTVLLVDEEEFEQTVAECMVPQAVVTAARAAASDLQTRLASATEPVVLAGWEWLERA</sequence>
<dbReference type="GO" id="GO:0016787">
    <property type="term" value="F:hydrolase activity"/>
    <property type="evidence" value="ECO:0007669"/>
    <property type="project" value="UniProtKB-KW"/>
</dbReference>
<dbReference type="InterPro" id="IPR007295">
    <property type="entry name" value="DUF402"/>
</dbReference>
<evidence type="ECO:0000256" key="1">
    <source>
        <dbReference type="ARBA" id="ARBA00022801"/>
    </source>
</evidence>
<feature type="compositionally biased region" description="Basic residues" evidence="2">
    <location>
        <begin position="1"/>
        <end position="16"/>
    </location>
</feature>
<dbReference type="SUPFAM" id="SSF159234">
    <property type="entry name" value="FomD-like"/>
    <property type="match status" value="1"/>
</dbReference>
<gene>
    <name evidence="4" type="ORF">FH608_024705</name>
</gene>
<evidence type="ECO:0000259" key="3">
    <source>
        <dbReference type="Pfam" id="PF04167"/>
    </source>
</evidence>
<evidence type="ECO:0000256" key="2">
    <source>
        <dbReference type="SAM" id="MobiDB-lite"/>
    </source>
</evidence>
<proteinExistence type="predicted"/>
<dbReference type="PANTHER" id="PTHR39159:SF1">
    <property type="entry name" value="UPF0374 PROTEIN YGAC"/>
    <property type="match status" value="1"/>
</dbReference>
<evidence type="ECO:0000313" key="5">
    <source>
        <dbReference type="Proteomes" id="UP000312512"/>
    </source>
</evidence>
<dbReference type="InterPro" id="IPR035930">
    <property type="entry name" value="FomD-like_sf"/>
</dbReference>
<keyword evidence="5" id="KW-1185">Reference proteome</keyword>
<feature type="domain" description="DUF402" evidence="3">
    <location>
        <begin position="106"/>
        <end position="197"/>
    </location>
</feature>
<accession>A0A5C4W9A0</accession>
<dbReference type="PANTHER" id="PTHR39159">
    <property type="match status" value="1"/>
</dbReference>
<name>A0A5C4W9A0_9ACTN</name>
<reference evidence="4 5" key="1">
    <citation type="submission" date="2019-10" db="EMBL/GenBank/DDBJ databases">
        <title>Nonomuraea sp. nov., isolated from Phyllanthus amarus.</title>
        <authorList>
            <person name="Klykleung N."/>
            <person name="Tanasupawat S."/>
        </authorList>
    </citation>
    <scope>NUCLEOTIDE SEQUENCE [LARGE SCALE GENOMIC DNA]</scope>
    <source>
        <strain evidence="4 5">PA1-10</strain>
    </source>
</reference>
<dbReference type="EMBL" id="VDLX02000009">
    <property type="protein sequence ID" value="KAB8192684.1"/>
    <property type="molecule type" value="Genomic_DNA"/>
</dbReference>
<comment type="caution">
    <text evidence="4">The sequence shown here is derived from an EMBL/GenBank/DDBJ whole genome shotgun (WGS) entry which is preliminary data.</text>
</comment>
<protein>
    <submittedName>
        <fullName evidence="4">DUF402 domain-containing protein</fullName>
    </submittedName>
</protein>
<keyword evidence="1" id="KW-0378">Hydrolase</keyword>
<evidence type="ECO:0000313" key="4">
    <source>
        <dbReference type="EMBL" id="KAB8192684.1"/>
    </source>
</evidence>
<dbReference type="Proteomes" id="UP000312512">
    <property type="component" value="Unassembled WGS sequence"/>
</dbReference>
<organism evidence="4 5">
    <name type="scientific">Nonomuraea phyllanthi</name>
    <dbReference type="NCBI Taxonomy" id="2219224"/>
    <lineage>
        <taxon>Bacteria</taxon>
        <taxon>Bacillati</taxon>
        <taxon>Actinomycetota</taxon>
        <taxon>Actinomycetes</taxon>
        <taxon>Streptosporangiales</taxon>
        <taxon>Streptosporangiaceae</taxon>
        <taxon>Nonomuraea</taxon>
    </lineage>
</organism>
<dbReference type="OrthoDB" id="3818525at2"/>
<dbReference type="InterPro" id="IPR050212">
    <property type="entry name" value="Ntdp-like"/>
</dbReference>
<dbReference type="AlphaFoldDB" id="A0A5C4W9A0"/>
<feature type="region of interest" description="Disordered" evidence="2">
    <location>
        <begin position="1"/>
        <end position="36"/>
    </location>
</feature>
<dbReference type="Gene3D" id="2.40.380.10">
    <property type="entry name" value="FomD-like"/>
    <property type="match status" value="1"/>
</dbReference>
<dbReference type="Pfam" id="PF04167">
    <property type="entry name" value="DUF402"/>
    <property type="match status" value="1"/>
</dbReference>